<dbReference type="EC" id="1.17.7.4" evidence="5"/>
<dbReference type="AlphaFoldDB" id="N0BAH3"/>
<dbReference type="InterPro" id="IPR003451">
    <property type="entry name" value="LytB/IspH"/>
</dbReference>
<feature type="binding site" evidence="5">
    <location>
        <position position="231"/>
    </location>
    <ligand>
        <name>(2E)-4-hydroxy-3-methylbut-2-enyl diphosphate</name>
        <dbReference type="ChEBI" id="CHEBI:128753"/>
    </ligand>
</feature>
<dbReference type="eggNOG" id="COG0761">
    <property type="taxonomic scope" value="Bacteria"/>
</dbReference>
<dbReference type="NCBIfam" id="NF002190">
    <property type="entry name" value="PRK01045.1-4"/>
    <property type="match status" value="1"/>
</dbReference>
<evidence type="ECO:0000256" key="4">
    <source>
        <dbReference type="ARBA" id="ARBA00023014"/>
    </source>
</evidence>
<feature type="binding site" evidence="5">
    <location>
        <position position="82"/>
    </location>
    <ligand>
        <name>(2E)-4-hydroxy-3-methylbut-2-enyl diphosphate</name>
        <dbReference type="ChEBI" id="CHEBI:128753"/>
    </ligand>
</feature>
<comment type="function">
    <text evidence="5">Catalyzes the conversion of 1-hydroxy-2-methyl-2-(E)-butenyl 4-diphosphate (HMBPP) into a mixture of isopentenyl diphosphate (IPP) and dimethylallyl diphosphate (DMAPP). Acts in the terminal step of the DOXP/MEP pathway for isoprenoid precursor biosynthesis.</text>
</comment>
<feature type="binding site" evidence="5">
    <location>
        <position position="173"/>
    </location>
    <ligand>
        <name>(2E)-4-hydroxy-3-methylbut-2-enyl diphosphate</name>
        <dbReference type="ChEBI" id="CHEBI:128753"/>
    </ligand>
</feature>
<feature type="binding site" evidence="5">
    <location>
        <position position="48"/>
    </location>
    <ligand>
        <name>isopentenyl diphosphate</name>
        <dbReference type="ChEBI" id="CHEBI:128769"/>
    </ligand>
</feature>
<dbReference type="EMBL" id="CP005587">
    <property type="protein sequence ID" value="AGK59272.1"/>
    <property type="molecule type" value="Genomic_DNA"/>
</dbReference>
<evidence type="ECO:0000313" key="7">
    <source>
        <dbReference type="Proteomes" id="UP000005952"/>
    </source>
</evidence>
<dbReference type="UniPathway" id="UPA00056">
    <property type="reaction ID" value="UER00097"/>
</dbReference>
<dbReference type="Gene3D" id="3.40.50.11270">
    <property type="match status" value="1"/>
</dbReference>
<feature type="binding site" evidence="5">
    <location>
        <position position="48"/>
    </location>
    <ligand>
        <name>dimethylallyl diphosphate</name>
        <dbReference type="ChEBI" id="CHEBI:57623"/>
    </ligand>
</feature>
<feature type="binding site" evidence="5">
    <location>
        <position position="132"/>
    </location>
    <ligand>
        <name>dimethylallyl diphosphate</name>
        <dbReference type="ChEBI" id="CHEBI:57623"/>
    </ligand>
</feature>
<dbReference type="HOGENOM" id="CLU_027486_1_0_5"/>
<reference evidence="6 7" key="1">
    <citation type="journal article" date="2013" name="Genome Announc.">
        <title>Genome sequences for three denitrifying bacterial strains isolated from a uranium- and nitrate-contaminated subsurface environment.</title>
        <authorList>
            <person name="Venkatramanan R."/>
            <person name="Prakash O."/>
            <person name="Woyke T."/>
            <person name="Chain P."/>
            <person name="Goodwin L.A."/>
            <person name="Watson D."/>
            <person name="Brooks S."/>
            <person name="Kostka J.E."/>
            <person name="Green S.J."/>
        </authorList>
    </citation>
    <scope>NUCLEOTIDE SEQUENCE [LARGE SCALE GENOMIC DNA]</scope>
    <source>
        <strain evidence="6 7">1NES1</strain>
    </source>
</reference>
<feature type="binding site" evidence="5">
    <location>
        <position position="232"/>
    </location>
    <ligand>
        <name>dimethylallyl diphosphate</name>
        <dbReference type="ChEBI" id="CHEBI:57623"/>
    </ligand>
</feature>
<keyword evidence="1 5" id="KW-0004">4Fe-4S</keyword>
<comment type="pathway">
    <text evidence="5">Isoprenoid biosynthesis; dimethylallyl diphosphate biosynthesis; dimethylallyl diphosphate from (2E)-4-hydroxy-3-methylbutenyl diphosphate: step 1/1.</text>
</comment>
<evidence type="ECO:0000256" key="2">
    <source>
        <dbReference type="ARBA" id="ARBA00022723"/>
    </source>
</evidence>
<evidence type="ECO:0000256" key="1">
    <source>
        <dbReference type="ARBA" id="ARBA00022485"/>
    </source>
</evidence>
<dbReference type="Gene3D" id="3.40.1010.20">
    <property type="entry name" value="4-hydroxy-3-methylbut-2-enyl diphosphate reductase, catalytic domain"/>
    <property type="match status" value="2"/>
</dbReference>
<feature type="binding site" evidence="5">
    <location>
        <position position="104"/>
    </location>
    <ligand>
        <name>[4Fe-4S] cluster</name>
        <dbReference type="ChEBI" id="CHEBI:49883"/>
    </ligand>
</feature>
<accession>N0BAH3</accession>
<feature type="binding site" evidence="5">
    <location>
        <position position="203"/>
    </location>
    <ligand>
        <name>[4Fe-4S] cluster</name>
        <dbReference type="ChEBI" id="CHEBI:49883"/>
    </ligand>
</feature>
<evidence type="ECO:0000256" key="5">
    <source>
        <dbReference type="HAMAP-Rule" id="MF_00191"/>
    </source>
</evidence>
<sequence length="325" mass="35553">MIVPKPPLKILLAAPRGFCAGVDRAIQIVEQALTKFGAPVYVRHEIVHNRYVVDSLKAKGAVFVKELDEIPDTRQPVIFSAHGVAKAVPEAAKNRNMFVVDATCPLVSKVHMEATRHYEQGREIILVGHHGHPEVVGTLGQLPAGAIHLVKSAKDARAFMPRDSSKLAYVTQTTLSLDDTAEIVAVLKERFPQIGGPVKEDICYATTNRQNAVKSIAPKIDGLLVIGGPKSSNSLRLVEVAAKAGCKFSFLVERANDIPWRELEHARTIGITAGASAPEVIVEEVVEAIRERYDLDIEIVATLEERVVFNVPREVRVARTPAEQH</sequence>
<feature type="binding site" evidence="5">
    <location>
        <position position="233"/>
    </location>
    <ligand>
        <name>dimethylallyl diphosphate</name>
        <dbReference type="ChEBI" id="CHEBI:57623"/>
    </ligand>
</feature>
<feature type="binding site" evidence="5">
    <location>
        <position position="19"/>
    </location>
    <ligand>
        <name>[4Fe-4S] cluster</name>
        <dbReference type="ChEBI" id="CHEBI:49883"/>
    </ligand>
</feature>
<feature type="binding site" evidence="5">
    <location>
        <position position="233"/>
    </location>
    <ligand>
        <name>isopentenyl diphosphate</name>
        <dbReference type="ChEBI" id="CHEBI:128769"/>
    </ligand>
</feature>
<dbReference type="STRING" id="670307.HYPDE_38003"/>
<dbReference type="GO" id="GO:0019288">
    <property type="term" value="P:isopentenyl diphosphate biosynthetic process, methylerythritol 4-phosphate pathway"/>
    <property type="evidence" value="ECO:0007669"/>
    <property type="project" value="UniProtKB-UniRule"/>
</dbReference>
<dbReference type="Proteomes" id="UP000005952">
    <property type="component" value="Chromosome"/>
</dbReference>
<dbReference type="KEGG" id="hdt:HYPDE_38003"/>
<dbReference type="PANTHER" id="PTHR30426">
    <property type="entry name" value="4-HYDROXY-3-METHYLBUT-2-ENYL DIPHOSPHATE REDUCTASE"/>
    <property type="match status" value="1"/>
</dbReference>
<feature type="binding site" evidence="5">
    <location>
        <position position="132"/>
    </location>
    <ligand>
        <name>isopentenyl diphosphate</name>
        <dbReference type="ChEBI" id="CHEBI:128769"/>
    </ligand>
</feature>
<dbReference type="Pfam" id="PF02401">
    <property type="entry name" value="LYTB"/>
    <property type="match status" value="1"/>
</dbReference>
<comment type="catalytic activity">
    <reaction evidence="5">
        <text>isopentenyl diphosphate + 2 oxidized [2Fe-2S]-[ferredoxin] + H2O = (2E)-4-hydroxy-3-methylbut-2-enyl diphosphate + 2 reduced [2Fe-2S]-[ferredoxin] + 2 H(+)</text>
        <dbReference type="Rhea" id="RHEA:24488"/>
        <dbReference type="Rhea" id="RHEA-COMP:10000"/>
        <dbReference type="Rhea" id="RHEA-COMP:10001"/>
        <dbReference type="ChEBI" id="CHEBI:15377"/>
        <dbReference type="ChEBI" id="CHEBI:15378"/>
        <dbReference type="ChEBI" id="CHEBI:33737"/>
        <dbReference type="ChEBI" id="CHEBI:33738"/>
        <dbReference type="ChEBI" id="CHEBI:128753"/>
        <dbReference type="ChEBI" id="CHEBI:128769"/>
        <dbReference type="EC" id="1.17.7.4"/>
    </reaction>
</comment>
<dbReference type="GO" id="GO:0046872">
    <property type="term" value="F:metal ion binding"/>
    <property type="evidence" value="ECO:0007669"/>
    <property type="project" value="UniProtKB-KW"/>
</dbReference>
<feature type="binding site" evidence="5">
    <location>
        <position position="276"/>
    </location>
    <ligand>
        <name>isopentenyl diphosphate</name>
        <dbReference type="ChEBI" id="CHEBI:128769"/>
    </ligand>
</feature>
<feature type="binding site" evidence="5">
    <location>
        <position position="232"/>
    </location>
    <ligand>
        <name>isopentenyl diphosphate</name>
        <dbReference type="ChEBI" id="CHEBI:128769"/>
    </ligand>
</feature>
<comment type="pathway">
    <text evidence="5">Isoprenoid biosynthesis; isopentenyl diphosphate biosynthesis via DXP pathway; isopentenyl diphosphate from 1-deoxy-D-xylulose 5-phosphate: step 6/6.</text>
</comment>
<comment type="catalytic activity">
    <reaction evidence="5">
        <text>dimethylallyl diphosphate + 2 oxidized [2Fe-2S]-[ferredoxin] + H2O = (2E)-4-hydroxy-3-methylbut-2-enyl diphosphate + 2 reduced [2Fe-2S]-[ferredoxin] + 2 H(+)</text>
        <dbReference type="Rhea" id="RHEA:24825"/>
        <dbReference type="Rhea" id="RHEA-COMP:10000"/>
        <dbReference type="Rhea" id="RHEA-COMP:10001"/>
        <dbReference type="ChEBI" id="CHEBI:15377"/>
        <dbReference type="ChEBI" id="CHEBI:15378"/>
        <dbReference type="ChEBI" id="CHEBI:33737"/>
        <dbReference type="ChEBI" id="CHEBI:33738"/>
        <dbReference type="ChEBI" id="CHEBI:57623"/>
        <dbReference type="ChEBI" id="CHEBI:128753"/>
        <dbReference type="EC" id="1.17.7.4"/>
    </reaction>
</comment>
<feature type="binding site" evidence="5">
    <location>
        <position position="82"/>
    </location>
    <ligand>
        <name>dimethylallyl diphosphate</name>
        <dbReference type="ChEBI" id="CHEBI:57623"/>
    </ligand>
</feature>
<feature type="binding site" evidence="5">
    <location>
        <position position="276"/>
    </location>
    <ligand>
        <name>(2E)-4-hydroxy-3-methylbut-2-enyl diphosphate</name>
        <dbReference type="ChEBI" id="CHEBI:128753"/>
    </ligand>
</feature>
<keyword evidence="5" id="KW-0414">Isoprene biosynthesis</keyword>
<feature type="binding site" evidence="5">
    <location>
        <position position="231"/>
    </location>
    <ligand>
        <name>isopentenyl diphosphate</name>
        <dbReference type="ChEBI" id="CHEBI:128769"/>
    </ligand>
</feature>
<dbReference type="GO" id="GO:0016114">
    <property type="term" value="P:terpenoid biosynthetic process"/>
    <property type="evidence" value="ECO:0007669"/>
    <property type="project" value="UniProtKB-UniRule"/>
</dbReference>
<dbReference type="NCBIfam" id="NF002188">
    <property type="entry name" value="PRK01045.1-2"/>
    <property type="match status" value="1"/>
</dbReference>
<feature type="binding site" evidence="5">
    <location>
        <position position="132"/>
    </location>
    <ligand>
        <name>(2E)-4-hydroxy-3-methylbut-2-enyl diphosphate</name>
        <dbReference type="ChEBI" id="CHEBI:128753"/>
    </ligand>
</feature>
<keyword evidence="3 5" id="KW-0408">Iron</keyword>
<proteinExistence type="inferred from homology"/>
<keyword evidence="4 5" id="KW-0411">Iron-sulfur</keyword>
<keyword evidence="7" id="KW-1185">Reference proteome</keyword>
<dbReference type="GO" id="GO:0051745">
    <property type="term" value="F:4-hydroxy-3-methylbut-2-enyl diphosphate reductase activity"/>
    <property type="evidence" value="ECO:0007669"/>
    <property type="project" value="UniProtKB-UniRule"/>
</dbReference>
<organism evidence="6 7">
    <name type="scientific">Hyphomicrobium denitrificans 1NES1</name>
    <dbReference type="NCBI Taxonomy" id="670307"/>
    <lineage>
        <taxon>Bacteria</taxon>
        <taxon>Pseudomonadati</taxon>
        <taxon>Pseudomonadota</taxon>
        <taxon>Alphaproteobacteria</taxon>
        <taxon>Hyphomicrobiales</taxon>
        <taxon>Hyphomicrobiaceae</taxon>
        <taxon>Hyphomicrobium</taxon>
    </lineage>
</organism>
<dbReference type="GO" id="GO:0050992">
    <property type="term" value="P:dimethylallyl diphosphate biosynthetic process"/>
    <property type="evidence" value="ECO:0007669"/>
    <property type="project" value="UniProtKB-UniRule"/>
</dbReference>
<keyword evidence="2 5" id="KW-0479">Metal-binding</keyword>
<comment type="cofactor">
    <cofactor evidence="5">
        <name>[4Fe-4S] cluster</name>
        <dbReference type="ChEBI" id="CHEBI:49883"/>
    </cofactor>
    <text evidence="5">Binds 1 [4Fe-4S] cluster per subunit.</text>
</comment>
<feature type="binding site" evidence="5">
    <location>
        <position position="231"/>
    </location>
    <ligand>
        <name>dimethylallyl diphosphate</name>
        <dbReference type="ChEBI" id="CHEBI:57623"/>
    </ligand>
</feature>
<feature type="binding site" evidence="5">
    <location>
        <position position="276"/>
    </location>
    <ligand>
        <name>dimethylallyl diphosphate</name>
        <dbReference type="ChEBI" id="CHEBI:57623"/>
    </ligand>
</feature>
<feature type="binding site" evidence="5">
    <location>
        <position position="82"/>
    </location>
    <ligand>
        <name>isopentenyl diphosphate</name>
        <dbReference type="ChEBI" id="CHEBI:128769"/>
    </ligand>
</feature>
<dbReference type="CDD" id="cd13944">
    <property type="entry name" value="lytB_ispH"/>
    <property type="match status" value="1"/>
</dbReference>
<dbReference type="GO" id="GO:0051539">
    <property type="term" value="F:4 iron, 4 sulfur cluster binding"/>
    <property type="evidence" value="ECO:0007669"/>
    <property type="project" value="UniProtKB-UniRule"/>
</dbReference>
<comment type="similarity">
    <text evidence="5">Belongs to the IspH family.</text>
</comment>
<feature type="binding site" evidence="5">
    <location>
        <position position="233"/>
    </location>
    <ligand>
        <name>(2E)-4-hydroxy-3-methylbut-2-enyl diphosphate</name>
        <dbReference type="ChEBI" id="CHEBI:128753"/>
    </ligand>
</feature>
<dbReference type="OrthoDB" id="9804068at2"/>
<dbReference type="NCBIfam" id="TIGR00216">
    <property type="entry name" value="ispH_lytB"/>
    <property type="match status" value="1"/>
</dbReference>
<gene>
    <name evidence="5 6" type="primary">ispH</name>
    <name evidence="6" type="ORF">HYPDE_38003</name>
</gene>
<dbReference type="HAMAP" id="MF_00191">
    <property type="entry name" value="IspH"/>
    <property type="match status" value="1"/>
</dbReference>
<keyword evidence="5 6" id="KW-0560">Oxidoreductase</keyword>
<dbReference type="UniPathway" id="UPA00059">
    <property type="reaction ID" value="UER00105"/>
</dbReference>
<name>N0BAH3_9HYPH</name>
<feature type="active site" description="Proton donor" evidence="5">
    <location>
        <position position="134"/>
    </location>
</feature>
<dbReference type="PANTHER" id="PTHR30426:SF0">
    <property type="entry name" value="4-HYDROXY-3-METHYLBUT-2-ENYL DIPHOSPHATE REDUCTASE"/>
    <property type="match status" value="1"/>
</dbReference>
<protein>
    <recommendedName>
        <fullName evidence="5">4-hydroxy-3-methylbut-2-enyl diphosphate reductase</fullName>
        <shortName evidence="5">HMBPP reductase</shortName>
        <ecNumber evidence="5">1.17.7.4</ecNumber>
    </recommendedName>
</protein>
<feature type="binding site" evidence="5">
    <location>
        <position position="48"/>
    </location>
    <ligand>
        <name>(2E)-4-hydroxy-3-methylbut-2-enyl diphosphate</name>
        <dbReference type="ChEBI" id="CHEBI:128753"/>
    </ligand>
</feature>
<evidence type="ECO:0000313" key="6">
    <source>
        <dbReference type="EMBL" id="AGK59272.1"/>
    </source>
</evidence>
<evidence type="ECO:0000256" key="3">
    <source>
        <dbReference type="ARBA" id="ARBA00023004"/>
    </source>
</evidence>
<feature type="binding site" evidence="5">
    <location>
        <position position="232"/>
    </location>
    <ligand>
        <name>(2E)-4-hydroxy-3-methylbut-2-enyl diphosphate</name>
        <dbReference type="ChEBI" id="CHEBI:128753"/>
    </ligand>
</feature>